<accession>A0ACC2EE44</accession>
<dbReference type="EMBL" id="CM055093">
    <property type="protein sequence ID" value="KAJ7564766.1"/>
    <property type="molecule type" value="Genomic_DNA"/>
</dbReference>
<organism evidence="1 2">
    <name type="scientific">Diphasiastrum complanatum</name>
    <name type="common">Issler's clubmoss</name>
    <name type="synonym">Lycopodium complanatum</name>
    <dbReference type="NCBI Taxonomy" id="34168"/>
    <lineage>
        <taxon>Eukaryota</taxon>
        <taxon>Viridiplantae</taxon>
        <taxon>Streptophyta</taxon>
        <taxon>Embryophyta</taxon>
        <taxon>Tracheophyta</taxon>
        <taxon>Lycopodiopsida</taxon>
        <taxon>Lycopodiales</taxon>
        <taxon>Lycopodiaceae</taxon>
        <taxon>Lycopodioideae</taxon>
        <taxon>Diphasiastrum</taxon>
    </lineage>
</organism>
<proteinExistence type="predicted"/>
<sequence length="810" mass="89862">MSIRVATRLLGFQFVLGVLSICCCFSSDLNLHNGKFVLGSFTSTHSFQVEASFTGIKSFHEESEADATRKDREALLGFRRGVVDDPTGALKDWDEQPMCCNWHGVQCGVVDGNLKRVISLKLPSRHLKGLISPLIAELSELRHLDLSNNSLSGPLPGELCRLTHLRTLSLSMNQLSSGFNDLFFESHGKELKTLPADKLFESSDCAVDPYSRLRVLDLSSNFLTGVISEKLGQYADLREVRLANNRLMGAIPASLGFLTLLAVLSLENNLLECHIPAQLSNCHNLQYLDASNNLLTGEVPAALTQLQELRYWNLSNNRLDGQIPHFQAIDQKSIFRGNGYFSKWPIRFFSVRSALGRFRSVLSQFSRFITFSYSPAIKRRSQMANRRWLMATEAKSTAVSPAAAPAPSPAAVRAPLAAARAPSPSAPIRQKRHTSRRWALGLIVGFLLGVVSGIICCVIIHQIQSYWKKSSAIVGPTIFHPHIQPKHLAFLKKEETLMSESDLLGKGASGQVYKACLQNGMVVAIKRIPIRSAEEETQGQAVAEDNSVDETLVRAELETLGQIRHRNLLALLAYVIRPDAHLLIYQYMENGSLYDVMRKVREGEMELNWSARYRIAVSIAAGLKYLHFDCSPRIVHRDIKPSNILLDENMGAHLGDFGLARLIPDDKTHITTGVAGTVGYIPPEYHQTCRFTEAGDMYSFGVVLAVLLTGREPTDETFKNEHGGSIIPWIDYHLQVGTVEDVLDPKLAGSSSEVEDMMLAIKIALFCTLENSSERPSSKDVLTMLEQIPRKGNESRLAALRDSNIQEILS</sequence>
<name>A0ACC2EE44_DIPCM</name>
<evidence type="ECO:0000313" key="2">
    <source>
        <dbReference type="Proteomes" id="UP001162992"/>
    </source>
</evidence>
<comment type="caution">
    <text evidence="1">The sequence shown here is derived from an EMBL/GenBank/DDBJ whole genome shotgun (WGS) entry which is preliminary data.</text>
</comment>
<gene>
    <name evidence="1" type="ORF">O6H91_02G032700</name>
</gene>
<protein>
    <submittedName>
        <fullName evidence="1">Uncharacterized protein</fullName>
    </submittedName>
</protein>
<dbReference type="Proteomes" id="UP001162992">
    <property type="component" value="Chromosome 2"/>
</dbReference>
<reference evidence="2" key="1">
    <citation type="journal article" date="2024" name="Proc. Natl. Acad. Sci. U.S.A.">
        <title>Extraordinary preservation of gene collinearity over three hundred million years revealed in homosporous lycophytes.</title>
        <authorList>
            <person name="Li C."/>
            <person name="Wickell D."/>
            <person name="Kuo L.Y."/>
            <person name="Chen X."/>
            <person name="Nie B."/>
            <person name="Liao X."/>
            <person name="Peng D."/>
            <person name="Ji J."/>
            <person name="Jenkins J."/>
            <person name="Williams M."/>
            <person name="Shu S."/>
            <person name="Plott C."/>
            <person name="Barry K."/>
            <person name="Rajasekar S."/>
            <person name="Grimwood J."/>
            <person name="Han X."/>
            <person name="Sun S."/>
            <person name="Hou Z."/>
            <person name="He W."/>
            <person name="Dai G."/>
            <person name="Sun C."/>
            <person name="Schmutz J."/>
            <person name="Leebens-Mack J.H."/>
            <person name="Li F.W."/>
            <person name="Wang L."/>
        </authorList>
    </citation>
    <scope>NUCLEOTIDE SEQUENCE [LARGE SCALE GENOMIC DNA]</scope>
    <source>
        <strain evidence="2">cv. PW_Plant_1</strain>
    </source>
</reference>
<keyword evidence="2" id="KW-1185">Reference proteome</keyword>
<evidence type="ECO:0000313" key="1">
    <source>
        <dbReference type="EMBL" id="KAJ7564766.1"/>
    </source>
</evidence>